<dbReference type="AlphaFoldDB" id="A0A6C0KSE7"/>
<proteinExistence type="predicted"/>
<evidence type="ECO:0000256" key="1">
    <source>
        <dbReference type="SAM" id="MobiDB-lite"/>
    </source>
</evidence>
<feature type="region of interest" description="Disordered" evidence="1">
    <location>
        <begin position="66"/>
        <end position="97"/>
    </location>
</feature>
<protein>
    <submittedName>
        <fullName evidence="2">Uncharacterized protein</fullName>
    </submittedName>
</protein>
<reference evidence="2" key="1">
    <citation type="journal article" date="2020" name="Nature">
        <title>Giant virus diversity and host interactions through global metagenomics.</title>
        <authorList>
            <person name="Schulz F."/>
            <person name="Roux S."/>
            <person name="Paez-Espino D."/>
            <person name="Jungbluth S."/>
            <person name="Walsh D.A."/>
            <person name="Denef V.J."/>
            <person name="McMahon K.D."/>
            <person name="Konstantinidis K.T."/>
            <person name="Eloe-Fadrosh E.A."/>
            <person name="Kyrpides N.C."/>
            <person name="Woyke T."/>
        </authorList>
    </citation>
    <scope>NUCLEOTIDE SEQUENCE</scope>
    <source>
        <strain evidence="2">GVMAG-S-3300013014-113</strain>
    </source>
</reference>
<feature type="compositionally biased region" description="Basic residues" evidence="1">
    <location>
        <begin position="29"/>
        <end position="49"/>
    </location>
</feature>
<organism evidence="2">
    <name type="scientific">viral metagenome</name>
    <dbReference type="NCBI Taxonomy" id="1070528"/>
    <lineage>
        <taxon>unclassified sequences</taxon>
        <taxon>metagenomes</taxon>
        <taxon>organismal metagenomes</taxon>
    </lineage>
</organism>
<evidence type="ECO:0000313" key="2">
    <source>
        <dbReference type="EMBL" id="QHU19627.1"/>
    </source>
</evidence>
<accession>A0A6C0KSE7</accession>
<feature type="compositionally biased region" description="Basic residues" evidence="1">
    <location>
        <begin position="77"/>
        <end position="97"/>
    </location>
</feature>
<dbReference type="EMBL" id="MN740953">
    <property type="protein sequence ID" value="QHU19627.1"/>
    <property type="molecule type" value="Genomic_DNA"/>
</dbReference>
<feature type="region of interest" description="Disordered" evidence="1">
    <location>
        <begin position="1"/>
        <end position="53"/>
    </location>
</feature>
<sequence>MQEDMGEPMPSISGGDGLDFKIPGVTSGGRRRGSRKGKGRGKKTGRGRKGGSFLAEITVPAALLAATQYMKGPSSYRRTKRRGSRRRNRSSQRRRRR</sequence>
<name>A0A6C0KSE7_9ZZZZ</name>